<evidence type="ECO:0000256" key="1">
    <source>
        <dbReference type="ARBA" id="ARBA00014286"/>
    </source>
</evidence>
<dbReference type="PANTHER" id="PTHR31571:SF1">
    <property type="entry name" value="ALTERED INHERITANCE OF MITOCHONDRIA PROTEIN 6"/>
    <property type="match status" value="1"/>
</dbReference>
<dbReference type="RefSeq" id="WP_114641702.1">
    <property type="nucleotide sequence ID" value="NZ_JAACIO010000007.1"/>
</dbReference>
<sequence>MKKIIIVLNLLLSVLSFGESTKYYMPNAHSHNDYLQEQPLILALKNGMSSIEADIWLRTDSKGVPNLYVAHDEEEITPDRTLEDMYLKPLTKFIAANKGVVYNNKDEKVFLHVDLKTTNKETWDLLQEVAGKYSHIFTQYLPDGTIKEGAVTIFTNVDYTSPDSVRYSTKDGRFGDIYSNDNWKNYFTNAKVTPIVSSGLWKYNDPKKSFNFKDEKLYKEIISEFNAPLSKEKRLNEVNTENASVALSKNYKLLYKYLAENKVTFSDYFINQMNLANEIGHEHGVLIRFWNSPDNIDMWNLLKPLKSVMINTGNLQELREFILED</sequence>
<reference evidence="2 3" key="1">
    <citation type="submission" date="2018-08" db="EMBL/GenBank/DDBJ databases">
        <title>Draft genome sequence of Psychrilyobacter sp. strain SD5 isolated from Black Sea water.</title>
        <authorList>
            <person name="Yadav S."/>
            <person name="Villanueva L."/>
            <person name="Damste J.S.S."/>
        </authorList>
    </citation>
    <scope>NUCLEOTIDE SEQUENCE [LARGE SCALE GENOMIC DNA]</scope>
    <source>
        <strain evidence="2 3">SD5</strain>
    </source>
</reference>
<keyword evidence="3" id="KW-1185">Reference proteome</keyword>
<comment type="caution">
    <text evidence="2">The sequence shown here is derived from an EMBL/GenBank/DDBJ whole genome shotgun (WGS) entry which is preliminary data.</text>
</comment>
<dbReference type="EMBL" id="QUAJ01000006">
    <property type="protein sequence ID" value="REI42018.1"/>
    <property type="molecule type" value="Genomic_DNA"/>
</dbReference>
<accession>A0ABX9KIG5</accession>
<dbReference type="InterPro" id="IPR017946">
    <property type="entry name" value="PLC-like_Pdiesterase_TIM-brl"/>
</dbReference>
<evidence type="ECO:0000313" key="3">
    <source>
        <dbReference type="Proteomes" id="UP000263486"/>
    </source>
</evidence>
<dbReference type="Proteomes" id="UP000263486">
    <property type="component" value="Unassembled WGS sequence"/>
</dbReference>
<dbReference type="PANTHER" id="PTHR31571">
    <property type="entry name" value="ALTERED INHERITANCE OF MITOCHONDRIA PROTEIN 6"/>
    <property type="match status" value="1"/>
</dbReference>
<protein>
    <recommendedName>
        <fullName evidence="1">Altered inheritance of mitochondria protein 6</fullName>
    </recommendedName>
</protein>
<evidence type="ECO:0000313" key="2">
    <source>
        <dbReference type="EMBL" id="REI42018.1"/>
    </source>
</evidence>
<proteinExistence type="predicted"/>
<dbReference type="SUPFAM" id="SSF51695">
    <property type="entry name" value="PLC-like phosphodiesterases"/>
    <property type="match status" value="1"/>
</dbReference>
<dbReference type="InterPro" id="IPR051236">
    <property type="entry name" value="HAT_RTT109-like"/>
</dbReference>
<name>A0ABX9KIG5_9FUSO</name>
<organism evidence="2 3">
    <name type="scientific">Psychrilyobacter piezotolerans</name>
    <dbReference type="NCBI Taxonomy" id="2293438"/>
    <lineage>
        <taxon>Bacteria</taxon>
        <taxon>Fusobacteriati</taxon>
        <taxon>Fusobacteriota</taxon>
        <taxon>Fusobacteriia</taxon>
        <taxon>Fusobacteriales</taxon>
        <taxon>Fusobacteriaceae</taxon>
        <taxon>Psychrilyobacter</taxon>
    </lineage>
</organism>
<gene>
    <name evidence="2" type="ORF">DYH56_04665</name>
</gene>